<evidence type="ECO:0000256" key="6">
    <source>
        <dbReference type="ARBA" id="ARBA00023015"/>
    </source>
</evidence>
<dbReference type="NCBIfam" id="TIGR01557">
    <property type="entry name" value="myb_SHAQKYF"/>
    <property type="match status" value="1"/>
</dbReference>
<evidence type="ECO:0000256" key="12">
    <source>
        <dbReference type="PROSITE-ProRule" id="PRU00169"/>
    </source>
</evidence>
<name>A0A6P5ZQ37_DURZI</name>
<protein>
    <recommendedName>
        <fullName evidence="11">Two-component response regulator</fullName>
    </recommendedName>
</protein>
<comment type="function">
    <text evidence="11">Transcriptional activator that binds specific DNA sequence.</text>
</comment>
<evidence type="ECO:0000256" key="13">
    <source>
        <dbReference type="SAM" id="MobiDB-lite"/>
    </source>
</evidence>
<keyword evidence="16" id="KW-1185">Reference proteome</keyword>
<feature type="compositionally biased region" description="Basic and acidic residues" evidence="13">
    <location>
        <begin position="195"/>
        <end position="205"/>
    </location>
</feature>
<sequence>MTMEERMGGYNGEDGGKDRFPVGMRVLAVDDDPICLKVLENLLRKCQYQVTTINQAITALKMLRENKNRYDLVISDVNMPDMDGFKLLELVGLEMDLPVIMLSAHSDTKLVMKGITHGACDYLLKPVRIEELTNIWQHVVRKKKPDSKDQINAPNQHKAQGQTGEAGQTSTSSSDQKVYKKRKDQTEDEEEEGEDNGHESEDPSTQKKPRVVWSVELHRKFVAAVNQLGLDKAVPKKILDLMNVEGLTRENVASHLQKYRLYLKRLSSVAFQQANMVAALGSKDPSCLRMDSLDGFGDFRTLTGPGRLSSASLSSYQPSKMFGRLNCSATLSLRGISSSVIQQGHSQTLNNSDNGLEKIQPAVLPANQNQNGTLFQGISTPIELNQLSQNKSTNHFAEFNCVNDPNVFGSLSNSLSTASGNPLLLQASIQQMQRSGALGNQSSLGVTSLIQESFDMGVDGSSNFLDHGRCSENWQGTVQLSNFPSSSLSKSEAFSHEQLPTNNLQESISWMSSHFSNNPIDLSSMANSARLEDCRGNMQGQVGLSDNDIQNMDYTAKQQWGDRRHDYNGNLNHSLSQVYPLDSASGPMVDQSNAISTNTTDVSLFSQLSGEATYVVQHLEDEKSFFDTKLRSNEDFLFEQTKPQNGFSENNFESLEDVMSSMIKPVQSKDTTLMDGEFGFDAYPIGSCI</sequence>
<dbReference type="PIRSF" id="PIRSF036392">
    <property type="entry name" value="RR_ARR_type-B"/>
    <property type="match status" value="1"/>
</dbReference>
<dbReference type="GO" id="GO:0009736">
    <property type="term" value="P:cytokinin-activated signaling pathway"/>
    <property type="evidence" value="ECO:0007669"/>
    <property type="project" value="UniProtKB-KW"/>
</dbReference>
<dbReference type="InterPro" id="IPR011006">
    <property type="entry name" value="CheY-like_superfamily"/>
</dbReference>
<accession>A0A6P5ZQ37</accession>
<keyword evidence="6 11" id="KW-0805">Transcription regulation</keyword>
<evidence type="ECO:0000256" key="7">
    <source>
        <dbReference type="ARBA" id="ARBA00023125"/>
    </source>
</evidence>
<dbReference type="PROSITE" id="PS50110">
    <property type="entry name" value="RESPONSE_REGULATORY"/>
    <property type="match status" value="1"/>
</dbReference>
<gene>
    <name evidence="17" type="primary">LOC111302904</name>
</gene>
<dbReference type="KEGG" id="dzi:111302904"/>
<proteinExistence type="inferred from homology"/>
<dbReference type="Proteomes" id="UP000515121">
    <property type="component" value="Unplaced"/>
</dbReference>
<evidence type="ECO:0000256" key="11">
    <source>
        <dbReference type="PIRNR" id="PIRNR036392"/>
    </source>
</evidence>
<dbReference type="GeneID" id="111302904"/>
<evidence type="ECO:0000256" key="9">
    <source>
        <dbReference type="ARBA" id="ARBA00023163"/>
    </source>
</evidence>
<dbReference type="Pfam" id="PF00249">
    <property type="entry name" value="Myb_DNA-binding"/>
    <property type="match status" value="1"/>
</dbReference>
<dbReference type="Pfam" id="PF00072">
    <property type="entry name" value="Response_reg"/>
    <property type="match status" value="1"/>
</dbReference>
<dbReference type="OrthoDB" id="60033at2759"/>
<dbReference type="GO" id="GO:0000160">
    <property type="term" value="P:phosphorelay signal transduction system"/>
    <property type="evidence" value="ECO:0007669"/>
    <property type="project" value="UniProtKB-KW"/>
</dbReference>
<dbReference type="PROSITE" id="PS51294">
    <property type="entry name" value="HTH_MYB"/>
    <property type="match status" value="1"/>
</dbReference>
<keyword evidence="5 11" id="KW-0902">Two-component regulatory system</keyword>
<dbReference type="Gene3D" id="3.40.50.2300">
    <property type="match status" value="1"/>
</dbReference>
<dbReference type="InterPro" id="IPR017053">
    <property type="entry name" value="Response_reg_B-typ_pln"/>
</dbReference>
<dbReference type="InterPro" id="IPR045279">
    <property type="entry name" value="ARR-like"/>
</dbReference>
<evidence type="ECO:0000256" key="4">
    <source>
        <dbReference type="ARBA" id="ARBA00022864"/>
    </source>
</evidence>
<feature type="domain" description="HTH myb-type" evidence="15">
    <location>
        <begin position="205"/>
        <end position="264"/>
    </location>
</feature>
<dbReference type="InterPro" id="IPR006447">
    <property type="entry name" value="Myb_dom_plants"/>
</dbReference>
<dbReference type="InterPro" id="IPR017930">
    <property type="entry name" value="Myb_dom"/>
</dbReference>
<feature type="compositionally biased region" description="Polar residues" evidence="13">
    <location>
        <begin position="150"/>
        <end position="176"/>
    </location>
</feature>
<comment type="similarity">
    <text evidence="2">Belongs to the ARR family. Type-B subfamily.</text>
</comment>
<dbReference type="GO" id="GO:0003677">
    <property type="term" value="F:DNA binding"/>
    <property type="evidence" value="ECO:0007669"/>
    <property type="project" value="UniProtKB-KW"/>
</dbReference>
<keyword evidence="3 12" id="KW-0597">Phosphoprotein</keyword>
<evidence type="ECO:0000259" key="15">
    <source>
        <dbReference type="PROSITE" id="PS51294"/>
    </source>
</evidence>
<evidence type="ECO:0000256" key="2">
    <source>
        <dbReference type="ARBA" id="ARBA00006015"/>
    </source>
</evidence>
<evidence type="ECO:0000256" key="5">
    <source>
        <dbReference type="ARBA" id="ARBA00023012"/>
    </source>
</evidence>
<feature type="modified residue" description="4-aspartylphosphate" evidence="12">
    <location>
        <position position="76"/>
    </location>
</feature>
<dbReference type="PANTHER" id="PTHR43874">
    <property type="entry name" value="TWO-COMPONENT RESPONSE REGULATOR"/>
    <property type="match status" value="1"/>
</dbReference>
<keyword evidence="7 11" id="KW-0238">DNA-binding</keyword>
<feature type="region of interest" description="Disordered" evidence="13">
    <location>
        <begin position="143"/>
        <end position="208"/>
    </location>
</feature>
<comment type="subcellular location">
    <subcellularLocation>
        <location evidence="1 11">Nucleus</location>
    </subcellularLocation>
</comment>
<organism evidence="16 17">
    <name type="scientific">Durio zibethinus</name>
    <name type="common">Durian</name>
    <dbReference type="NCBI Taxonomy" id="66656"/>
    <lineage>
        <taxon>Eukaryota</taxon>
        <taxon>Viridiplantae</taxon>
        <taxon>Streptophyta</taxon>
        <taxon>Embryophyta</taxon>
        <taxon>Tracheophyta</taxon>
        <taxon>Spermatophyta</taxon>
        <taxon>Magnoliopsida</taxon>
        <taxon>eudicotyledons</taxon>
        <taxon>Gunneridae</taxon>
        <taxon>Pentapetalae</taxon>
        <taxon>rosids</taxon>
        <taxon>malvids</taxon>
        <taxon>Malvales</taxon>
        <taxon>Malvaceae</taxon>
        <taxon>Helicteroideae</taxon>
        <taxon>Durio</taxon>
    </lineage>
</organism>
<dbReference type="InterPro" id="IPR001005">
    <property type="entry name" value="SANT/Myb"/>
</dbReference>
<evidence type="ECO:0000256" key="10">
    <source>
        <dbReference type="ARBA" id="ARBA00023242"/>
    </source>
</evidence>
<reference evidence="17" key="1">
    <citation type="submission" date="2025-08" db="UniProtKB">
        <authorList>
            <consortium name="RefSeq"/>
        </authorList>
    </citation>
    <scope>IDENTIFICATION</scope>
    <source>
        <tissue evidence="17">Fruit stalk</tissue>
    </source>
</reference>
<keyword evidence="8 11" id="KW-0010">Activator</keyword>
<evidence type="ECO:0000313" key="16">
    <source>
        <dbReference type="Proteomes" id="UP000515121"/>
    </source>
</evidence>
<dbReference type="GO" id="GO:0005634">
    <property type="term" value="C:nucleus"/>
    <property type="evidence" value="ECO:0007669"/>
    <property type="project" value="UniProtKB-SubCell"/>
</dbReference>
<keyword evidence="10 11" id="KW-0539">Nucleus</keyword>
<dbReference type="FunFam" id="1.10.10.60:FF:000007">
    <property type="entry name" value="Two-component response regulator"/>
    <property type="match status" value="1"/>
</dbReference>
<dbReference type="InterPro" id="IPR001789">
    <property type="entry name" value="Sig_transdc_resp-reg_receiver"/>
</dbReference>
<dbReference type="CDD" id="cd17584">
    <property type="entry name" value="REC_typeB_ARR-like"/>
    <property type="match status" value="1"/>
</dbReference>
<evidence type="ECO:0000256" key="3">
    <source>
        <dbReference type="ARBA" id="ARBA00022553"/>
    </source>
</evidence>
<keyword evidence="4" id="KW-0932">Cytokinin signaling pathway</keyword>
<feature type="domain" description="Response regulatory" evidence="14">
    <location>
        <begin position="25"/>
        <end position="140"/>
    </location>
</feature>
<dbReference type="RefSeq" id="XP_022754525.1">
    <property type="nucleotide sequence ID" value="XM_022898790.1"/>
</dbReference>
<dbReference type="GO" id="GO:0003700">
    <property type="term" value="F:DNA-binding transcription factor activity"/>
    <property type="evidence" value="ECO:0007669"/>
    <property type="project" value="UniProtKB-UniRule"/>
</dbReference>
<evidence type="ECO:0000256" key="1">
    <source>
        <dbReference type="ARBA" id="ARBA00004123"/>
    </source>
</evidence>
<evidence type="ECO:0000259" key="14">
    <source>
        <dbReference type="PROSITE" id="PS50110"/>
    </source>
</evidence>
<dbReference type="AlphaFoldDB" id="A0A6P5ZQ37"/>
<dbReference type="Gene3D" id="1.10.10.60">
    <property type="entry name" value="Homeodomain-like"/>
    <property type="match status" value="1"/>
</dbReference>
<dbReference type="InterPro" id="IPR009057">
    <property type="entry name" value="Homeodomain-like_sf"/>
</dbReference>
<keyword evidence="9 11" id="KW-0804">Transcription</keyword>
<evidence type="ECO:0000313" key="17">
    <source>
        <dbReference type="RefSeq" id="XP_022754525.1"/>
    </source>
</evidence>
<evidence type="ECO:0000256" key="8">
    <source>
        <dbReference type="ARBA" id="ARBA00023159"/>
    </source>
</evidence>
<dbReference type="PANTHER" id="PTHR43874:SF205">
    <property type="entry name" value="TWO-COMPONENT RESPONSE REGULATOR ORR23"/>
    <property type="match status" value="1"/>
</dbReference>
<dbReference type="SMART" id="SM00448">
    <property type="entry name" value="REC"/>
    <property type="match status" value="1"/>
</dbReference>
<dbReference type="SUPFAM" id="SSF46689">
    <property type="entry name" value="Homeodomain-like"/>
    <property type="match status" value="1"/>
</dbReference>
<dbReference type="SUPFAM" id="SSF52172">
    <property type="entry name" value="CheY-like"/>
    <property type="match status" value="1"/>
</dbReference>